<organism evidence="1">
    <name type="scientific">gut metagenome</name>
    <dbReference type="NCBI Taxonomy" id="749906"/>
    <lineage>
        <taxon>unclassified sequences</taxon>
        <taxon>metagenomes</taxon>
        <taxon>organismal metagenomes</taxon>
    </lineage>
</organism>
<name>J9GTK4_9ZZZZ</name>
<evidence type="ECO:0000313" key="1">
    <source>
        <dbReference type="EMBL" id="EJX06028.1"/>
    </source>
</evidence>
<comment type="caution">
    <text evidence="1">The sequence shown here is derived from an EMBL/GenBank/DDBJ whole genome shotgun (WGS) entry which is preliminary data.</text>
</comment>
<protein>
    <submittedName>
        <fullName evidence="1">Uncharacterized protein</fullName>
    </submittedName>
</protein>
<dbReference type="EMBL" id="AMCI01001286">
    <property type="protein sequence ID" value="EJX06028.1"/>
    <property type="molecule type" value="Genomic_DNA"/>
</dbReference>
<dbReference type="AlphaFoldDB" id="J9GTK4"/>
<sequence>MQSPFYFCFSLRFLDFAERSHEWRSFWQKELRKVFLWNRIGCLYKSPP</sequence>
<accession>J9GTK4</accession>
<proteinExistence type="predicted"/>
<reference evidence="1" key="1">
    <citation type="journal article" date="2012" name="PLoS ONE">
        <title>Gene sets for utilization of primary and secondary nutrition supplies in the distal gut of endangered iberian lynx.</title>
        <authorList>
            <person name="Alcaide M."/>
            <person name="Messina E."/>
            <person name="Richter M."/>
            <person name="Bargiela R."/>
            <person name="Peplies J."/>
            <person name="Huws S.A."/>
            <person name="Newbold C.J."/>
            <person name="Golyshin P.N."/>
            <person name="Simon M.A."/>
            <person name="Lopez G."/>
            <person name="Yakimov M.M."/>
            <person name="Ferrer M."/>
        </authorList>
    </citation>
    <scope>NUCLEOTIDE SEQUENCE</scope>
</reference>
<gene>
    <name evidence="1" type="ORF">EVA_05865</name>
</gene>